<accession>A0A9P6DTL4</accession>
<evidence type="ECO:0000313" key="2">
    <source>
        <dbReference type="Proteomes" id="UP000886523"/>
    </source>
</evidence>
<protein>
    <submittedName>
        <fullName evidence="1">Uncharacterized protein</fullName>
    </submittedName>
</protein>
<dbReference type="AlphaFoldDB" id="A0A9P6DTL4"/>
<reference evidence="1" key="1">
    <citation type="journal article" date="2020" name="Nat. Commun.">
        <title>Large-scale genome sequencing of mycorrhizal fungi provides insights into the early evolution of symbiotic traits.</title>
        <authorList>
            <person name="Miyauchi S."/>
            <person name="Kiss E."/>
            <person name="Kuo A."/>
            <person name="Drula E."/>
            <person name="Kohler A."/>
            <person name="Sanchez-Garcia M."/>
            <person name="Morin E."/>
            <person name="Andreopoulos B."/>
            <person name="Barry K.W."/>
            <person name="Bonito G."/>
            <person name="Buee M."/>
            <person name="Carver A."/>
            <person name="Chen C."/>
            <person name="Cichocki N."/>
            <person name="Clum A."/>
            <person name="Culley D."/>
            <person name="Crous P.W."/>
            <person name="Fauchery L."/>
            <person name="Girlanda M."/>
            <person name="Hayes R.D."/>
            <person name="Keri Z."/>
            <person name="LaButti K."/>
            <person name="Lipzen A."/>
            <person name="Lombard V."/>
            <person name="Magnuson J."/>
            <person name="Maillard F."/>
            <person name="Murat C."/>
            <person name="Nolan M."/>
            <person name="Ohm R.A."/>
            <person name="Pangilinan J."/>
            <person name="Pereira M.F."/>
            <person name="Perotto S."/>
            <person name="Peter M."/>
            <person name="Pfister S."/>
            <person name="Riley R."/>
            <person name="Sitrit Y."/>
            <person name="Stielow J.B."/>
            <person name="Szollosi G."/>
            <person name="Zifcakova L."/>
            <person name="Stursova M."/>
            <person name="Spatafora J.W."/>
            <person name="Tedersoo L."/>
            <person name="Vaario L.M."/>
            <person name="Yamada A."/>
            <person name="Yan M."/>
            <person name="Wang P."/>
            <person name="Xu J."/>
            <person name="Bruns T."/>
            <person name="Baldrian P."/>
            <person name="Vilgalys R."/>
            <person name="Dunand C."/>
            <person name="Henrissat B."/>
            <person name="Grigoriev I.V."/>
            <person name="Hibbett D."/>
            <person name="Nagy L.G."/>
            <person name="Martin F.M."/>
        </authorList>
    </citation>
    <scope>NUCLEOTIDE SEQUENCE</scope>
    <source>
        <strain evidence="1">UP504</strain>
    </source>
</reference>
<organism evidence="1 2">
    <name type="scientific">Hydnum rufescens UP504</name>
    <dbReference type="NCBI Taxonomy" id="1448309"/>
    <lineage>
        <taxon>Eukaryota</taxon>
        <taxon>Fungi</taxon>
        <taxon>Dikarya</taxon>
        <taxon>Basidiomycota</taxon>
        <taxon>Agaricomycotina</taxon>
        <taxon>Agaricomycetes</taxon>
        <taxon>Cantharellales</taxon>
        <taxon>Hydnaceae</taxon>
        <taxon>Hydnum</taxon>
    </lineage>
</organism>
<proteinExistence type="predicted"/>
<dbReference type="EMBL" id="MU129012">
    <property type="protein sequence ID" value="KAF9510714.1"/>
    <property type="molecule type" value="Genomic_DNA"/>
</dbReference>
<dbReference type="OrthoDB" id="4095724at2759"/>
<comment type="caution">
    <text evidence="1">The sequence shown here is derived from an EMBL/GenBank/DDBJ whole genome shotgun (WGS) entry which is preliminary data.</text>
</comment>
<evidence type="ECO:0000313" key="1">
    <source>
        <dbReference type="EMBL" id="KAF9510714.1"/>
    </source>
</evidence>
<name>A0A9P6DTL4_9AGAM</name>
<sequence>MHAQRLLSLLSRLHQILCPLPYRRKNINHLYGRDFLFTIIAEAGHDAFTLATGAGGVVTSVAGSVFTVATADGGSIAGKVFTDITSLGGHEFTVVSDQAGHIATLAVSGAGIITLVTNTVGSNSAARLATSAPWLPAPIIIALGSVAAGAMLGAGTVIHLNSQQNGSTADAEIGTIS</sequence>
<dbReference type="Proteomes" id="UP000886523">
    <property type="component" value="Unassembled WGS sequence"/>
</dbReference>
<gene>
    <name evidence="1" type="ORF">BS47DRAFT_1395788</name>
</gene>
<keyword evidence="2" id="KW-1185">Reference proteome</keyword>